<dbReference type="Pfam" id="PF08245">
    <property type="entry name" value="Mur_ligase_M"/>
    <property type="match status" value="1"/>
</dbReference>
<evidence type="ECO:0000256" key="9">
    <source>
        <dbReference type="ARBA" id="ARBA00030592"/>
    </source>
</evidence>
<dbReference type="PATRIC" id="fig|229921.5.peg.3688"/>
<gene>
    <name evidence="13" type="ORF">ADN01_09275</name>
</gene>
<keyword evidence="5" id="KW-0479">Metal-binding</keyword>
<evidence type="ECO:0000313" key="14">
    <source>
        <dbReference type="Proteomes" id="UP000050501"/>
    </source>
</evidence>
<dbReference type="InterPro" id="IPR036615">
    <property type="entry name" value="Mur_ligase_C_dom_sf"/>
</dbReference>
<dbReference type="Gene3D" id="3.40.1190.10">
    <property type="entry name" value="Mur-like, catalytic domain"/>
    <property type="match status" value="1"/>
</dbReference>
<dbReference type="GO" id="GO:0005524">
    <property type="term" value="F:ATP binding"/>
    <property type="evidence" value="ECO:0007669"/>
    <property type="project" value="UniProtKB-KW"/>
</dbReference>
<dbReference type="InterPro" id="IPR004101">
    <property type="entry name" value="Mur_ligase_C"/>
</dbReference>
<dbReference type="SUPFAM" id="SSF53623">
    <property type="entry name" value="MurD-like peptide ligases, catalytic domain"/>
    <property type="match status" value="1"/>
</dbReference>
<organism evidence="13 14">
    <name type="scientific">Levilinea saccharolytica</name>
    <dbReference type="NCBI Taxonomy" id="229921"/>
    <lineage>
        <taxon>Bacteria</taxon>
        <taxon>Bacillati</taxon>
        <taxon>Chloroflexota</taxon>
        <taxon>Anaerolineae</taxon>
        <taxon>Anaerolineales</taxon>
        <taxon>Anaerolineaceae</taxon>
        <taxon>Levilinea</taxon>
    </lineage>
</organism>
<evidence type="ECO:0000256" key="6">
    <source>
        <dbReference type="ARBA" id="ARBA00022741"/>
    </source>
</evidence>
<keyword evidence="6" id="KW-0547">Nucleotide-binding</keyword>
<keyword evidence="8" id="KW-0460">Magnesium</keyword>
<evidence type="ECO:0000256" key="7">
    <source>
        <dbReference type="ARBA" id="ARBA00022840"/>
    </source>
</evidence>
<evidence type="ECO:0000259" key="11">
    <source>
        <dbReference type="Pfam" id="PF02875"/>
    </source>
</evidence>
<dbReference type="InterPro" id="IPR013221">
    <property type="entry name" value="Mur_ligase_cen"/>
</dbReference>
<dbReference type="PANTHER" id="PTHR11136:SF0">
    <property type="entry name" value="DIHYDROFOLATE SYNTHETASE-RELATED"/>
    <property type="match status" value="1"/>
</dbReference>
<dbReference type="PROSITE" id="PS01011">
    <property type="entry name" value="FOLYLPOLYGLU_SYNT_1"/>
    <property type="match status" value="1"/>
</dbReference>
<evidence type="ECO:0000256" key="10">
    <source>
        <dbReference type="ARBA" id="ARBA00047493"/>
    </source>
</evidence>
<dbReference type="Proteomes" id="UP000050501">
    <property type="component" value="Unassembled WGS sequence"/>
</dbReference>
<dbReference type="GO" id="GO:0046872">
    <property type="term" value="F:metal ion binding"/>
    <property type="evidence" value="ECO:0007669"/>
    <property type="project" value="UniProtKB-KW"/>
</dbReference>
<dbReference type="NCBIfam" id="TIGR01499">
    <property type="entry name" value="folC"/>
    <property type="match status" value="1"/>
</dbReference>
<keyword evidence="14" id="KW-1185">Reference proteome</keyword>
<dbReference type="GO" id="GO:0004326">
    <property type="term" value="F:tetrahydrofolylpolyglutamate synthase activity"/>
    <property type="evidence" value="ECO:0007669"/>
    <property type="project" value="UniProtKB-EC"/>
</dbReference>
<evidence type="ECO:0000256" key="4">
    <source>
        <dbReference type="ARBA" id="ARBA00022598"/>
    </source>
</evidence>
<dbReference type="Pfam" id="PF02875">
    <property type="entry name" value="Mur_ligase_C"/>
    <property type="match status" value="1"/>
</dbReference>
<reference evidence="13 14" key="1">
    <citation type="submission" date="2015-07" db="EMBL/GenBank/DDBJ databases">
        <title>Genome sequence of Levilinea saccharolytica DSM 16555.</title>
        <authorList>
            <person name="Hemp J."/>
            <person name="Ward L.M."/>
            <person name="Pace L.A."/>
            <person name="Fischer W.W."/>
        </authorList>
    </citation>
    <scope>NUCLEOTIDE SEQUENCE [LARGE SCALE GENOMIC DNA]</scope>
    <source>
        <strain evidence="13 14">KIBI-1</strain>
    </source>
</reference>
<dbReference type="PANTHER" id="PTHR11136">
    <property type="entry name" value="FOLYLPOLYGLUTAMATE SYNTHASE-RELATED"/>
    <property type="match status" value="1"/>
</dbReference>
<dbReference type="STRING" id="229921.ADN01_09275"/>
<evidence type="ECO:0000256" key="8">
    <source>
        <dbReference type="ARBA" id="ARBA00022842"/>
    </source>
</evidence>
<dbReference type="InterPro" id="IPR018109">
    <property type="entry name" value="Folylpolyglutamate_synth_CS"/>
</dbReference>
<evidence type="ECO:0000313" key="13">
    <source>
        <dbReference type="EMBL" id="KPL81776.1"/>
    </source>
</evidence>
<dbReference type="Gene3D" id="3.90.190.20">
    <property type="entry name" value="Mur ligase, C-terminal domain"/>
    <property type="match status" value="1"/>
</dbReference>
<comment type="caution">
    <text evidence="13">The sequence shown here is derived from an EMBL/GenBank/DDBJ whole genome shotgun (WGS) entry which is preliminary data.</text>
</comment>
<dbReference type="SUPFAM" id="SSF53244">
    <property type="entry name" value="MurD-like peptide ligases, peptide-binding domain"/>
    <property type="match status" value="1"/>
</dbReference>
<protein>
    <recommendedName>
        <fullName evidence="3">tetrahydrofolate synthase</fullName>
        <ecNumber evidence="3">6.3.2.17</ecNumber>
    </recommendedName>
    <alternativeName>
        <fullName evidence="9">Tetrahydrofolylpolyglutamate synthase</fullName>
    </alternativeName>
</protein>
<dbReference type="PIRSF" id="PIRSF001563">
    <property type="entry name" value="Folylpolyglu_synth"/>
    <property type="match status" value="1"/>
</dbReference>
<feature type="domain" description="Mur ligase central" evidence="12">
    <location>
        <begin position="57"/>
        <end position="294"/>
    </location>
</feature>
<dbReference type="EMBL" id="LGCM01000035">
    <property type="protein sequence ID" value="KPL81776.1"/>
    <property type="molecule type" value="Genomic_DNA"/>
</dbReference>
<accession>A0A0P6YHH8</accession>
<keyword evidence="7" id="KW-0067">ATP-binding</keyword>
<keyword evidence="4" id="KW-0436">Ligase</keyword>
<comment type="catalytic activity">
    <reaction evidence="10">
        <text>(6S)-5,6,7,8-tetrahydrofolyl-(gamma-L-Glu)(n) + L-glutamate + ATP = (6S)-5,6,7,8-tetrahydrofolyl-(gamma-L-Glu)(n+1) + ADP + phosphate + H(+)</text>
        <dbReference type="Rhea" id="RHEA:10580"/>
        <dbReference type="Rhea" id="RHEA-COMP:14738"/>
        <dbReference type="Rhea" id="RHEA-COMP:14740"/>
        <dbReference type="ChEBI" id="CHEBI:15378"/>
        <dbReference type="ChEBI" id="CHEBI:29985"/>
        <dbReference type="ChEBI" id="CHEBI:30616"/>
        <dbReference type="ChEBI" id="CHEBI:43474"/>
        <dbReference type="ChEBI" id="CHEBI:141005"/>
        <dbReference type="ChEBI" id="CHEBI:456216"/>
        <dbReference type="EC" id="6.3.2.17"/>
    </reaction>
</comment>
<evidence type="ECO:0000256" key="2">
    <source>
        <dbReference type="ARBA" id="ARBA00008276"/>
    </source>
</evidence>
<dbReference type="AlphaFoldDB" id="A0A0P6YHH8"/>
<evidence type="ECO:0000256" key="5">
    <source>
        <dbReference type="ARBA" id="ARBA00022723"/>
    </source>
</evidence>
<dbReference type="EC" id="6.3.2.17" evidence="3"/>
<comment type="similarity">
    <text evidence="2">Belongs to the folylpolyglutamate synthase family.</text>
</comment>
<evidence type="ECO:0000256" key="1">
    <source>
        <dbReference type="ARBA" id="ARBA00001946"/>
    </source>
</evidence>
<dbReference type="InterPro" id="IPR001645">
    <property type="entry name" value="Folylpolyglutamate_synth"/>
</dbReference>
<evidence type="ECO:0000259" key="12">
    <source>
        <dbReference type="Pfam" id="PF08245"/>
    </source>
</evidence>
<dbReference type="InterPro" id="IPR036565">
    <property type="entry name" value="Mur-like_cat_sf"/>
</dbReference>
<proteinExistence type="inferred from homology"/>
<evidence type="ECO:0000256" key="3">
    <source>
        <dbReference type="ARBA" id="ARBA00013025"/>
    </source>
</evidence>
<dbReference type="FunFam" id="3.40.1190.10:FF:000011">
    <property type="entry name" value="Folylpolyglutamate synthase/dihydrofolate synthase"/>
    <property type="match status" value="1"/>
</dbReference>
<dbReference type="GO" id="GO:0005737">
    <property type="term" value="C:cytoplasm"/>
    <property type="evidence" value="ECO:0007669"/>
    <property type="project" value="TreeGrafter"/>
</dbReference>
<dbReference type="RefSeq" id="WP_062418315.1">
    <property type="nucleotide sequence ID" value="NZ_LGCM01000035.1"/>
</dbReference>
<comment type="cofactor">
    <cofactor evidence="1">
        <name>Mg(2+)</name>
        <dbReference type="ChEBI" id="CHEBI:18420"/>
    </cofactor>
</comment>
<dbReference type="GO" id="GO:0008841">
    <property type="term" value="F:dihydrofolate synthase activity"/>
    <property type="evidence" value="ECO:0007669"/>
    <property type="project" value="TreeGrafter"/>
</dbReference>
<sequence>MDTETAYQEALTYLYSFVDYSMTRALQFSPEKFDLSRMERLLERLGNPQQRYPIVHVAGTKGKGSTAAMIASVLTAAGYRVGFYTSPHLQDFSERMQLDGRLISHRQLADLVAEMKPVAAEIPQLTTFELTTAAAFLFFARQGATAAVIEVGLGGRLDATNVVSPLVSVITSISYDHMNLLGSTLGQIAAEKAGIIKPGRPVVSAPQKMEALEVIEHTAESRQSALTVVGRDVLFADWTHQMDGQTFLVWRAEEQETVNRWIDAGGDGPHGPVQLRTPLLGYHQVENAATAYAALLSVREAGLPVEDAAIQRGFAEVFWPGRFEVLRQEPPVVVDSAHNRDSALRLRLAIEDYLPGRPVVLLFGASEDKDLEGMFAELLPRVRQVVVTESFHPRAAKAEDLAALVRRFGRPVEIVRPARTALQRAMTLAGSSAAVVVAGSLFISAEARDAWQALGLPLRRFATWDEMDDESPLR</sequence>
<name>A0A0P6YHH8_9CHLR</name>
<feature type="domain" description="Mur ligase C-terminal" evidence="11">
    <location>
        <begin position="321"/>
        <end position="440"/>
    </location>
</feature>
<dbReference type="PROSITE" id="PS01012">
    <property type="entry name" value="FOLYLPOLYGLU_SYNT_2"/>
    <property type="match status" value="1"/>
</dbReference>